<comment type="caution">
    <text evidence="2">The sequence shown here is derived from an EMBL/GenBank/DDBJ whole genome shotgun (WGS) entry which is preliminary data.</text>
</comment>
<dbReference type="EMBL" id="WJXB01000002">
    <property type="protein sequence ID" value="MRN52655.1"/>
    <property type="molecule type" value="Genomic_DNA"/>
</dbReference>
<dbReference type="AlphaFoldDB" id="A0A7X2H347"/>
<evidence type="ECO:0000313" key="3">
    <source>
        <dbReference type="Proteomes" id="UP000463051"/>
    </source>
</evidence>
<dbReference type="SUPFAM" id="SSF52540">
    <property type="entry name" value="P-loop containing nucleoside triphosphate hydrolases"/>
    <property type="match status" value="1"/>
</dbReference>
<dbReference type="GO" id="GO:0005524">
    <property type="term" value="F:ATP binding"/>
    <property type="evidence" value="ECO:0007669"/>
    <property type="project" value="InterPro"/>
</dbReference>
<proteinExistence type="predicted"/>
<dbReference type="Proteomes" id="UP000463051">
    <property type="component" value="Unassembled WGS sequence"/>
</dbReference>
<dbReference type="GO" id="GO:0003677">
    <property type="term" value="F:DNA binding"/>
    <property type="evidence" value="ECO:0007669"/>
    <property type="project" value="InterPro"/>
</dbReference>
<dbReference type="InterPro" id="IPR027417">
    <property type="entry name" value="P-loop_NTPase"/>
</dbReference>
<gene>
    <name evidence="2" type="ORF">GJB61_06545</name>
</gene>
<keyword evidence="3" id="KW-1185">Reference proteome</keyword>
<protein>
    <recommendedName>
        <fullName evidence="1">Helicase/UvrB N-terminal domain-containing protein</fullName>
    </recommendedName>
</protein>
<feature type="domain" description="Helicase/UvrB N-terminal" evidence="1">
    <location>
        <begin position="4"/>
        <end position="92"/>
    </location>
</feature>
<dbReference type="Gene3D" id="3.40.50.300">
    <property type="entry name" value="P-loop containing nucleotide triphosphate hydrolases"/>
    <property type="match status" value="1"/>
</dbReference>
<organism evidence="2 3">
    <name type="scientific">Paenibacillus monticola</name>
    <dbReference type="NCBI Taxonomy" id="2666075"/>
    <lineage>
        <taxon>Bacteria</taxon>
        <taxon>Bacillati</taxon>
        <taxon>Bacillota</taxon>
        <taxon>Bacilli</taxon>
        <taxon>Bacillales</taxon>
        <taxon>Paenibacillaceae</taxon>
        <taxon>Paenibacillus</taxon>
    </lineage>
</organism>
<dbReference type="InterPro" id="IPR006935">
    <property type="entry name" value="Helicase/UvrB_N"/>
</dbReference>
<dbReference type="RefSeq" id="WP_154117655.1">
    <property type="nucleotide sequence ID" value="NZ_WJXB01000002.1"/>
</dbReference>
<sequence length="832" mass="96612">MYFSNQQQIIDRIINGIEENKKLFMISGPSGSGKSYITEQIQKVWSNGRDNNSLVLAGEDYLADAELHPFNKCFSGNEQLKKNFWVNKSKKTLSKLPADVPWIGSFLESFVFDLLHMGESQIESYNSSLTKEQLDMVFKLRYILFKGNFLICIDNLHWWDKSSLDLLFELLEGRKSNMGFLSNVVFIINITTNQTTVDEKRVERIKKNFNFSNYNAEVISKEEYGNVLTYLGLTKQLDNKLVELLYSATNGHLLVTQDIIKYINDNEFTDQDEYSSFLKNTSLSILIEERLKNYGAKGEIVTEVLKYASIIGRSFTFLELESLTKKSKFEIKDIIGKANDLSLVETGDERAQFIHEIVRELFYSKLCDNKSFYYNAAAEALKIVAPAKYLTRANFLLQAGLIKEGSVLYIIEYLRKLRLKEIVDIEYTRSLMLYAKELPDDRYINIMKISYNLYHSQEYEKCIAELDTIENMYPQLLLAERDYLMSICLSKQIESRSRHKAVNCLELYSNFDQLEQEGEIWSRIMSALMVAYVHIDDSINAEKTNKALFMYLGNRAAYDVEAQDKINILRRKSAAVCSTTTALRFTKRSVEYFEPQEGSNIPLSPFEYYMALNNFAANAIVCGQFIIAFESMIKVFNLVKFFSEMEFPRKEIIMNNYIISGFLSGCLTVEQGIQAYNQVFEQINFKHSDHVLLRMNQASLYASNYDVHTARAILYSLVEELENKENVEIYYQYCVESNLMVVEYLCKNKDKALELWNKLTVLQPIIGDKVFYVKRNNMIKKIFDQEIVSDGKMWLNMLLEVSPHSNTLDNIDLWEFYGKGYLFSDTQFWSES</sequence>
<evidence type="ECO:0000313" key="2">
    <source>
        <dbReference type="EMBL" id="MRN52655.1"/>
    </source>
</evidence>
<name>A0A7X2H347_9BACL</name>
<accession>A0A7X2H347</accession>
<dbReference type="Pfam" id="PF04851">
    <property type="entry name" value="ResIII"/>
    <property type="match status" value="1"/>
</dbReference>
<reference evidence="2 3" key="1">
    <citation type="submission" date="2019-11" db="EMBL/GenBank/DDBJ databases">
        <title>Paenibacillus monticola sp. nov., a novel PGPR strain isolated from mountain sample in China.</title>
        <authorList>
            <person name="Zhao Q."/>
            <person name="Li H.-P."/>
            <person name="Zhang J.-L."/>
        </authorList>
    </citation>
    <scope>NUCLEOTIDE SEQUENCE [LARGE SCALE GENOMIC DNA]</scope>
    <source>
        <strain evidence="2 3">LC-T2</strain>
    </source>
</reference>
<dbReference type="GO" id="GO:0016787">
    <property type="term" value="F:hydrolase activity"/>
    <property type="evidence" value="ECO:0007669"/>
    <property type="project" value="InterPro"/>
</dbReference>
<evidence type="ECO:0000259" key="1">
    <source>
        <dbReference type="Pfam" id="PF04851"/>
    </source>
</evidence>